<comment type="caution">
    <text evidence="3">The sequence shown here is derived from an EMBL/GenBank/DDBJ whole genome shotgun (WGS) entry which is preliminary data.</text>
</comment>
<dbReference type="PIRSF" id="PIRSF015730">
    <property type="entry name" value="TFAR19"/>
    <property type="match status" value="1"/>
</dbReference>
<dbReference type="AlphaFoldDB" id="A0A507EAT1"/>
<dbReference type="Pfam" id="PF01984">
    <property type="entry name" value="dsDNA_bind"/>
    <property type="match status" value="1"/>
</dbReference>
<evidence type="ECO:0000313" key="3">
    <source>
        <dbReference type="EMBL" id="TPX61183.1"/>
    </source>
</evidence>
<evidence type="ECO:0008006" key="5">
    <source>
        <dbReference type="Google" id="ProtNLM"/>
    </source>
</evidence>
<dbReference type="PANTHER" id="PTHR10840">
    <property type="entry name" value="PROGRAMMED CELL DEATH PROTEIN 5"/>
    <property type="match status" value="1"/>
</dbReference>
<evidence type="ECO:0000256" key="2">
    <source>
        <dbReference type="SAM" id="MobiDB-lite"/>
    </source>
</evidence>
<feature type="compositionally biased region" description="Low complexity" evidence="2">
    <location>
        <begin position="27"/>
        <end position="38"/>
    </location>
</feature>
<dbReference type="EMBL" id="QEAQ01000009">
    <property type="protein sequence ID" value="TPX61183.1"/>
    <property type="molecule type" value="Genomic_DNA"/>
</dbReference>
<dbReference type="FunFam" id="1.10.8.140:FF:000006">
    <property type="entry name" value="programmed cell death protein 5-like"/>
    <property type="match status" value="1"/>
</dbReference>
<dbReference type="InterPro" id="IPR036883">
    <property type="entry name" value="PDCD5-like_sf"/>
</dbReference>
<comment type="similarity">
    <text evidence="1">Belongs to the PDCD5 family.</text>
</comment>
<gene>
    <name evidence="3" type="ORF">PhCBS80983_g01258</name>
</gene>
<reference evidence="3 4" key="1">
    <citation type="journal article" date="2019" name="Sci. Rep.">
        <title>Comparative genomics of chytrid fungi reveal insights into the obligate biotrophic and pathogenic lifestyle of Synchytrium endobioticum.</title>
        <authorList>
            <person name="van de Vossenberg B.T.L.H."/>
            <person name="Warris S."/>
            <person name="Nguyen H.D.T."/>
            <person name="van Gent-Pelzer M.P.E."/>
            <person name="Joly D.L."/>
            <person name="van de Geest H.C."/>
            <person name="Bonants P.J.M."/>
            <person name="Smith D.S."/>
            <person name="Levesque C.A."/>
            <person name="van der Lee T.A.J."/>
        </authorList>
    </citation>
    <scope>NUCLEOTIDE SEQUENCE [LARGE SCALE GENOMIC DNA]</scope>
    <source>
        <strain evidence="3 4">CBS 809.83</strain>
    </source>
</reference>
<dbReference type="Proteomes" id="UP000318582">
    <property type="component" value="Unassembled WGS sequence"/>
</dbReference>
<proteinExistence type="inferred from homology"/>
<feature type="region of interest" description="Disordered" evidence="2">
    <location>
        <begin position="16"/>
        <end position="57"/>
    </location>
</feature>
<organism evidence="3 4">
    <name type="scientific">Powellomyces hirtus</name>
    <dbReference type="NCBI Taxonomy" id="109895"/>
    <lineage>
        <taxon>Eukaryota</taxon>
        <taxon>Fungi</taxon>
        <taxon>Fungi incertae sedis</taxon>
        <taxon>Chytridiomycota</taxon>
        <taxon>Chytridiomycota incertae sedis</taxon>
        <taxon>Chytridiomycetes</taxon>
        <taxon>Spizellomycetales</taxon>
        <taxon>Powellomycetaceae</taxon>
        <taxon>Powellomyces</taxon>
    </lineage>
</organism>
<dbReference type="GO" id="GO:0005829">
    <property type="term" value="C:cytosol"/>
    <property type="evidence" value="ECO:0007669"/>
    <property type="project" value="TreeGrafter"/>
</dbReference>
<dbReference type="GO" id="GO:0003677">
    <property type="term" value="F:DNA binding"/>
    <property type="evidence" value="ECO:0007669"/>
    <property type="project" value="InterPro"/>
</dbReference>
<evidence type="ECO:0000256" key="1">
    <source>
        <dbReference type="ARBA" id="ARBA00010490"/>
    </source>
</evidence>
<keyword evidence="4" id="KW-1185">Reference proteome</keyword>
<name>A0A507EAT1_9FUNG</name>
<dbReference type="PANTHER" id="PTHR10840:SF0">
    <property type="entry name" value="PROGRAMMED CELL DEATH PROTEIN 5"/>
    <property type="match status" value="1"/>
</dbReference>
<sequence length="147" mass="16158">MADDDLQAIRARRMAEMRGASGGGELPAGLPAGMTAAAGGAGGGQNAAEEAEKKSQMEEMRRTMLFQILDNQARERLARIKIVKGDKARAVEDLLIRMAQSGQIRSKVNETTLIGLLEQINEANQKETKIVYNRRRDDDSEDEDWGL</sequence>
<accession>A0A507EAT1</accession>
<dbReference type="GO" id="GO:0005634">
    <property type="term" value="C:nucleus"/>
    <property type="evidence" value="ECO:0007669"/>
    <property type="project" value="TreeGrafter"/>
</dbReference>
<dbReference type="Gene3D" id="1.10.8.140">
    <property type="entry name" value="PDCD5-like"/>
    <property type="match status" value="1"/>
</dbReference>
<dbReference type="STRING" id="109895.A0A507EAT1"/>
<dbReference type="OrthoDB" id="10252486at2759"/>
<evidence type="ECO:0000313" key="4">
    <source>
        <dbReference type="Proteomes" id="UP000318582"/>
    </source>
</evidence>
<protein>
    <recommendedName>
        <fullName evidence="5">Programmed cell death protein 5</fullName>
    </recommendedName>
</protein>
<dbReference type="SUPFAM" id="SSF46950">
    <property type="entry name" value="Double-stranded DNA-binding domain"/>
    <property type="match status" value="1"/>
</dbReference>
<dbReference type="InterPro" id="IPR002836">
    <property type="entry name" value="PDCD5-like"/>
</dbReference>